<feature type="compositionally biased region" description="Polar residues" evidence="1">
    <location>
        <begin position="17"/>
        <end position="35"/>
    </location>
</feature>
<evidence type="ECO:0000313" key="2">
    <source>
        <dbReference type="EMBL" id="KAK3058725.1"/>
    </source>
</evidence>
<protein>
    <submittedName>
        <fullName evidence="2">Uncharacterized protein</fullName>
    </submittedName>
</protein>
<keyword evidence="3" id="KW-1185">Reference proteome</keyword>
<organism evidence="2 3">
    <name type="scientific">Extremus antarcticus</name>
    <dbReference type="NCBI Taxonomy" id="702011"/>
    <lineage>
        <taxon>Eukaryota</taxon>
        <taxon>Fungi</taxon>
        <taxon>Dikarya</taxon>
        <taxon>Ascomycota</taxon>
        <taxon>Pezizomycotina</taxon>
        <taxon>Dothideomycetes</taxon>
        <taxon>Dothideomycetidae</taxon>
        <taxon>Mycosphaerellales</taxon>
        <taxon>Extremaceae</taxon>
        <taxon>Extremus</taxon>
    </lineage>
</organism>
<accession>A0AAJ0LX76</accession>
<dbReference type="Proteomes" id="UP001271007">
    <property type="component" value="Unassembled WGS sequence"/>
</dbReference>
<proteinExistence type="predicted"/>
<dbReference type="AlphaFoldDB" id="A0AAJ0LX76"/>
<sequence>MSTRRRHSSRTLASPAPTKQHSHNSSLTHPPTLTSMPKLESKTLPSAILGPVALLRVGYKTIPPPLHPGNKEAPTTAADNTTTTTAITLETGHNGQGAGSEVIPRAMASLVVGGCSHNYYKPIHEVIDHCTPLLAEITVEKYLKHSPRNQFELKRKIEHAIADTFALVVVSSNAPPRVLAQAMRAGFGYEKLFGVPEGFGIDLEDLIVGPEVDVHFDNLGDLVRLLEKLDGATDELPIAVGGFLFAQRYLKTWRAWARNGSVSECLVEAVDAFAERLGCMDTDSD</sequence>
<dbReference type="EMBL" id="JAWDJX010000001">
    <property type="protein sequence ID" value="KAK3058725.1"/>
    <property type="molecule type" value="Genomic_DNA"/>
</dbReference>
<comment type="caution">
    <text evidence="2">The sequence shown here is derived from an EMBL/GenBank/DDBJ whole genome shotgun (WGS) entry which is preliminary data.</text>
</comment>
<evidence type="ECO:0000313" key="3">
    <source>
        <dbReference type="Proteomes" id="UP001271007"/>
    </source>
</evidence>
<name>A0AAJ0LX76_9PEZI</name>
<gene>
    <name evidence="2" type="ORF">LTR09_000290</name>
</gene>
<evidence type="ECO:0000256" key="1">
    <source>
        <dbReference type="SAM" id="MobiDB-lite"/>
    </source>
</evidence>
<feature type="region of interest" description="Disordered" evidence="1">
    <location>
        <begin position="1"/>
        <end position="38"/>
    </location>
</feature>
<reference evidence="2" key="1">
    <citation type="submission" date="2023-04" db="EMBL/GenBank/DDBJ databases">
        <title>Black Yeasts Isolated from many extreme environments.</title>
        <authorList>
            <person name="Coleine C."/>
            <person name="Stajich J.E."/>
            <person name="Selbmann L."/>
        </authorList>
    </citation>
    <scope>NUCLEOTIDE SEQUENCE</scope>
    <source>
        <strain evidence="2">CCFEE 5312</strain>
    </source>
</reference>